<dbReference type="OMA" id="QVQLHWD"/>
<evidence type="ECO:0000256" key="7">
    <source>
        <dbReference type="ARBA" id="ARBA00023180"/>
    </source>
</evidence>
<dbReference type="InterPro" id="IPR011162">
    <property type="entry name" value="MHC_I/II-like_Ag-recog"/>
</dbReference>
<feature type="signal peptide" evidence="8">
    <location>
        <begin position="1"/>
        <end position="19"/>
    </location>
</feature>
<keyword evidence="3" id="KW-0812">Transmembrane</keyword>
<dbReference type="Gene3D" id="2.60.40.10">
    <property type="entry name" value="Immunoglobulins"/>
    <property type="match status" value="1"/>
</dbReference>
<gene>
    <name evidence="10" type="primary">LOC116324420</name>
</gene>
<reference evidence="10" key="2">
    <citation type="submission" date="2025-09" db="UniProtKB">
        <authorList>
            <consortium name="Ensembl"/>
        </authorList>
    </citation>
    <scope>IDENTIFICATION</scope>
</reference>
<dbReference type="GO" id="GO:0019882">
    <property type="term" value="P:antigen processing and presentation"/>
    <property type="evidence" value="ECO:0007669"/>
    <property type="project" value="InterPro"/>
</dbReference>
<reference evidence="10" key="1">
    <citation type="submission" date="2025-08" db="UniProtKB">
        <authorList>
            <consortium name="Ensembl"/>
        </authorList>
    </citation>
    <scope>IDENTIFICATION</scope>
</reference>
<keyword evidence="4 8" id="KW-0732">Signal</keyword>
<dbReference type="SUPFAM" id="SSF48726">
    <property type="entry name" value="Immunoglobulin"/>
    <property type="match status" value="1"/>
</dbReference>
<evidence type="ECO:0000256" key="4">
    <source>
        <dbReference type="ARBA" id="ARBA00022729"/>
    </source>
</evidence>
<dbReference type="InterPro" id="IPR001003">
    <property type="entry name" value="MHC_II_a_N"/>
</dbReference>
<dbReference type="InterPro" id="IPR036179">
    <property type="entry name" value="Ig-like_dom_sf"/>
</dbReference>
<evidence type="ECO:0000256" key="8">
    <source>
        <dbReference type="SAM" id="SignalP"/>
    </source>
</evidence>
<dbReference type="Pfam" id="PF00993">
    <property type="entry name" value="MHC_II_alpha"/>
    <property type="match status" value="1"/>
</dbReference>
<sequence>MDSSLMLLALASCVFTAHAAVHEETLFYSCSESGDGQVQLHWDGDQITYADFKKQHAVWTAPLLKDLETAILSWFFHLALDSRTRCEFYLDRAVRLDNSSMTLKAPAVVIYPMDEAETGKNNTIYCHIRNFYPPSNNVTWTRNGIRVTEGVNLSNPYPQTDGTFNQLASFSFQPQSDDVVECSVQHQALSRPLITAWSKTVARFSGHKLDHVYYLFI</sequence>
<dbReference type="Proteomes" id="UP000472276">
    <property type="component" value="Unassembled WGS sequence"/>
</dbReference>
<dbReference type="InterPro" id="IPR013783">
    <property type="entry name" value="Ig-like_fold"/>
</dbReference>
<evidence type="ECO:0000256" key="6">
    <source>
        <dbReference type="ARBA" id="ARBA00023157"/>
    </source>
</evidence>
<keyword evidence="6" id="KW-1015">Disulfide bond</keyword>
<dbReference type="PANTHER" id="PTHR19944">
    <property type="entry name" value="MHC CLASS II-RELATED"/>
    <property type="match status" value="1"/>
</dbReference>
<evidence type="ECO:0000259" key="9">
    <source>
        <dbReference type="PROSITE" id="PS50835"/>
    </source>
</evidence>
<evidence type="ECO:0000256" key="2">
    <source>
        <dbReference type="ARBA" id="ARBA00007394"/>
    </source>
</evidence>
<evidence type="ECO:0000256" key="3">
    <source>
        <dbReference type="ARBA" id="ARBA00022692"/>
    </source>
</evidence>
<dbReference type="GO" id="GO:0006955">
    <property type="term" value="P:immune response"/>
    <property type="evidence" value="ECO:0007669"/>
    <property type="project" value="InterPro"/>
</dbReference>
<evidence type="ECO:0000256" key="1">
    <source>
        <dbReference type="ARBA" id="ARBA00004479"/>
    </source>
</evidence>
<dbReference type="InterPro" id="IPR007110">
    <property type="entry name" value="Ig-like_dom"/>
</dbReference>
<evidence type="ECO:0000313" key="11">
    <source>
        <dbReference type="Proteomes" id="UP000472276"/>
    </source>
</evidence>
<dbReference type="AlphaFoldDB" id="A0A668T049"/>
<accession>A0A668T049</accession>
<comment type="subcellular location">
    <subcellularLocation>
        <location evidence="1">Membrane</location>
        <topology evidence="1">Single-pass type I membrane protein</topology>
    </subcellularLocation>
</comment>
<keyword evidence="7" id="KW-0325">Glycoprotein</keyword>
<feature type="chain" id="PRO_5044226784" description="Ig-like domain-containing protein" evidence="8">
    <location>
        <begin position="20"/>
        <end position="217"/>
    </location>
</feature>
<dbReference type="InterPro" id="IPR050160">
    <property type="entry name" value="MHC/Immunoglobulin"/>
</dbReference>
<dbReference type="GO" id="GO:0042613">
    <property type="term" value="C:MHC class II protein complex"/>
    <property type="evidence" value="ECO:0007669"/>
    <property type="project" value="InterPro"/>
</dbReference>
<evidence type="ECO:0000256" key="5">
    <source>
        <dbReference type="ARBA" id="ARBA00022989"/>
    </source>
</evidence>
<dbReference type="Gene3D" id="3.10.320.10">
    <property type="entry name" value="Class II Histocompatibility Antigen, M Beta Chain, Chain B, domain 1"/>
    <property type="match status" value="1"/>
</dbReference>
<dbReference type="PROSITE" id="PS50835">
    <property type="entry name" value="IG_LIKE"/>
    <property type="match status" value="1"/>
</dbReference>
<dbReference type="PANTHER" id="PTHR19944:SF86">
    <property type="entry name" value="HLA CLASS II HISTOCOMPATIBILITY ANTIGEN, DR ALPHA CHAIN"/>
    <property type="match status" value="1"/>
</dbReference>
<dbReference type="InterPro" id="IPR014745">
    <property type="entry name" value="MHC_II_a/b_N"/>
</dbReference>
<keyword evidence="5" id="KW-0472">Membrane</keyword>
<name>A0A668T049_OREAU</name>
<keyword evidence="5" id="KW-1133">Transmembrane helix</keyword>
<proteinExistence type="inferred from homology"/>
<feature type="domain" description="Ig-like" evidence="9">
    <location>
        <begin position="106"/>
        <end position="195"/>
    </location>
</feature>
<dbReference type="Pfam" id="PF07654">
    <property type="entry name" value="C1-set"/>
    <property type="match status" value="1"/>
</dbReference>
<dbReference type="SUPFAM" id="SSF54452">
    <property type="entry name" value="MHC antigen-recognition domain"/>
    <property type="match status" value="1"/>
</dbReference>
<dbReference type="Ensembl" id="ENSOABT00000020998.2">
    <property type="protein sequence ID" value="ENSOABP00000020394.2"/>
    <property type="gene ID" value="ENSOABG00000009872.2"/>
</dbReference>
<organism evidence="10 11">
    <name type="scientific">Oreochromis aureus</name>
    <name type="common">Israeli tilapia</name>
    <name type="synonym">Chromis aureus</name>
    <dbReference type="NCBI Taxonomy" id="47969"/>
    <lineage>
        <taxon>Eukaryota</taxon>
        <taxon>Metazoa</taxon>
        <taxon>Chordata</taxon>
        <taxon>Craniata</taxon>
        <taxon>Vertebrata</taxon>
        <taxon>Euteleostomi</taxon>
        <taxon>Actinopterygii</taxon>
        <taxon>Neopterygii</taxon>
        <taxon>Teleostei</taxon>
        <taxon>Neoteleostei</taxon>
        <taxon>Acanthomorphata</taxon>
        <taxon>Ovalentaria</taxon>
        <taxon>Cichlomorphae</taxon>
        <taxon>Cichliformes</taxon>
        <taxon>Cichlidae</taxon>
        <taxon>African cichlids</taxon>
        <taxon>Pseudocrenilabrinae</taxon>
        <taxon>Oreochromini</taxon>
        <taxon>Oreochromis</taxon>
    </lineage>
</organism>
<evidence type="ECO:0000313" key="10">
    <source>
        <dbReference type="Ensembl" id="ENSOABP00000020394.2"/>
    </source>
</evidence>
<dbReference type="SMART" id="SM00407">
    <property type="entry name" value="IGc1"/>
    <property type="match status" value="1"/>
</dbReference>
<comment type="similarity">
    <text evidence="2">Belongs to the MHC class II family.</text>
</comment>
<keyword evidence="11" id="KW-1185">Reference proteome</keyword>
<protein>
    <recommendedName>
        <fullName evidence="9">Ig-like domain-containing protein</fullName>
    </recommendedName>
</protein>
<dbReference type="InterPro" id="IPR003597">
    <property type="entry name" value="Ig_C1-set"/>
</dbReference>